<reference evidence="15 16" key="1">
    <citation type="submission" date="2018-08" db="EMBL/GenBank/DDBJ databases">
        <title>Draft genome sequences of two Aspergillus turcosus clinical strains isolated from bronchoalveolar lavage fluid: one azole-susceptible and the other azole-resistant.</title>
        <authorList>
            <person name="Parent-Michaud M."/>
            <person name="Dufresne P.J."/>
            <person name="Fournier E."/>
            <person name="Martineau C."/>
            <person name="Moreira S."/>
            <person name="Perkins V."/>
            <person name="De Repentigny L."/>
            <person name="Dufresne S.F."/>
        </authorList>
    </citation>
    <scope>NUCLEOTIDE SEQUENCE [LARGE SCALE GENOMIC DNA]</scope>
    <source>
        <strain evidence="15">HMR AF 1038</strain>
    </source>
</reference>
<dbReference type="PANTHER" id="PTHR47797">
    <property type="entry name" value="DEHYDROGENASE, PUTATIVE (AFU_ORTHOLOGUE AFUA_8G05805)-RELATED"/>
    <property type="match status" value="1"/>
</dbReference>
<keyword evidence="16" id="KW-1185">Reference proteome</keyword>
<accession>A0A3R7FQ00</accession>
<dbReference type="CDD" id="cd08760">
    <property type="entry name" value="Cyt_b561_FRRS1_like"/>
    <property type="match status" value="1"/>
</dbReference>
<feature type="region of interest" description="Disordered" evidence="11">
    <location>
        <begin position="958"/>
        <end position="986"/>
    </location>
</feature>
<evidence type="ECO:0000256" key="8">
    <source>
        <dbReference type="ARBA" id="ARBA00023136"/>
    </source>
</evidence>
<feature type="domain" description="Zn(2)-C6 fungal-type" evidence="13">
    <location>
        <begin position="14"/>
        <end position="42"/>
    </location>
</feature>
<dbReference type="GO" id="GO:0000981">
    <property type="term" value="F:DNA-binding transcription factor activity, RNA polymerase II-specific"/>
    <property type="evidence" value="ECO:0007669"/>
    <property type="project" value="InterPro"/>
</dbReference>
<dbReference type="CDD" id="cd09630">
    <property type="entry name" value="CDH_like_cytochrome"/>
    <property type="match status" value="1"/>
</dbReference>
<evidence type="ECO:0000313" key="15">
    <source>
        <dbReference type="EMBL" id="RLL95219.1"/>
    </source>
</evidence>
<evidence type="ECO:0000256" key="9">
    <source>
        <dbReference type="ARBA" id="ARBA00023163"/>
    </source>
</evidence>
<dbReference type="AlphaFoldDB" id="A0A3R7FQ00"/>
<sequence length="986" mass="107361">MEKPIRLSQSRRRQCWECHRRRLVCDFSLPGCHKCYTAGVECPGYDEKKPLKWVTSGEVTSRPRKKTVQQTTTKQHVSEDRGDSQVEAWSLSVPRDRLVIEFEAIAEAAYYYNTCVLPEYTCLLQLAENPFITAFPMESLQGIPPPIHCTIVSLALSHRFHRLLPQNSRSDLREIEAKHYQHRGQAIRYLKEEIGRPDKCRTDKTLVGVMMLLFSDSRQSTSPNWRHHFTGALELITLRGGVEKLLHSAPHLKALLLIGVISNTTSPPSDHIPLGSDIRSIDVISQMYGDGFFPVLLCPPALLANILQINHLRLQAFLHPTTEYEAKALELLGRITAFSPEQWAMSCGAPEKGIILGHVYRSAVILYCILSLQSLSVLPRMAQLRTLIEAHTKELFTYLKLACGAPGIGKCMLWPLVVAGVCAQGDLAMQQFVDRQLSALGTDIGTPVPLLATVVFRNFWETAHIPAGNQSALLDAEAIVDQWSALMILAVSILWDCGDLGSGRRAYYHSIYTVQTAMATGQIIRDEHAVSAYQEELIDLTLTATPSKSLCSTAFLPALLAYFACQQQRSIFTMRWNRLLHLAFAPLAAAQISFSPASDIHYSVIVPESTVSSNSGPIYFQIHAPTSYQWVALGQGSGMAGANIFVMYAASANNVTVSPRSGKGHFQPGYNPEAEIELLDGTGISNGYMTANVRCNSCLQWSGGSLNTSSTSSTWVWAEKTGPAIASSDPEYSITRHDSCGVYAVNMAQARVATVNETNPFAGQNAASTAQPTDNGGTTTTTSSSDKALIAHAVLMCISFVVLFPSFAISIHIIPSAKVVPLIHAPLQLFTLALVLAGLGLGVYLGINTNNMDKYHPIIGLVVVGMLLLFQPLMGLLQHIHFRRTGGKSVFAYMHCWLGRALIALGIVNGGLGFLLAKNQGSSAPKGAIIAYAVVAGVVGLAYIVFVIVLPFRSKESATAGAKKEVSDGSGSGEGNGLQERSRLSH</sequence>
<keyword evidence="4" id="KW-0249">Electron transport</keyword>
<evidence type="ECO:0000256" key="10">
    <source>
        <dbReference type="ARBA" id="ARBA00023242"/>
    </source>
</evidence>
<dbReference type="Gene3D" id="1.20.120.1770">
    <property type="match status" value="1"/>
</dbReference>
<dbReference type="Pfam" id="PF00172">
    <property type="entry name" value="Zn_clus"/>
    <property type="match status" value="1"/>
</dbReference>
<dbReference type="PROSITE" id="PS50939">
    <property type="entry name" value="CYTOCHROME_B561"/>
    <property type="match status" value="1"/>
</dbReference>
<feature type="region of interest" description="Disordered" evidence="11">
    <location>
        <begin position="62"/>
        <end position="81"/>
    </location>
</feature>
<dbReference type="InterPro" id="IPR015920">
    <property type="entry name" value="Cellobiose_DH-like_cyt"/>
</dbReference>
<protein>
    <recommendedName>
        <fullName evidence="17">Zn(2)-C6 fungal-type domain-containing protein</fullName>
    </recommendedName>
</protein>
<gene>
    <name evidence="15" type="ORF">CFD26_100737</name>
</gene>
<dbReference type="InterPro" id="IPR036864">
    <property type="entry name" value="Zn2-C6_fun-type_DNA-bd_sf"/>
</dbReference>
<dbReference type="PANTHER" id="PTHR47797:SF1">
    <property type="entry name" value="CYTOCHROME B561 DOMAIN-CONTAINING PROTEIN-RELATED"/>
    <property type="match status" value="1"/>
</dbReference>
<feature type="region of interest" description="Disordered" evidence="11">
    <location>
        <begin position="763"/>
        <end position="782"/>
    </location>
</feature>
<evidence type="ECO:0000256" key="12">
    <source>
        <dbReference type="SAM" id="Phobius"/>
    </source>
</evidence>
<dbReference type="InterPro" id="IPR006593">
    <property type="entry name" value="Cyt_b561/ferric_Rdtase_TM"/>
</dbReference>
<evidence type="ECO:0000256" key="4">
    <source>
        <dbReference type="ARBA" id="ARBA00022982"/>
    </source>
</evidence>
<evidence type="ECO:0000256" key="1">
    <source>
        <dbReference type="ARBA" id="ARBA00004370"/>
    </source>
</evidence>
<feature type="compositionally biased region" description="Polar residues" evidence="11">
    <location>
        <begin position="763"/>
        <end position="777"/>
    </location>
</feature>
<dbReference type="InterPro" id="IPR021858">
    <property type="entry name" value="Fun_TF"/>
</dbReference>
<keyword evidence="5 12" id="KW-1133">Transmembrane helix</keyword>
<evidence type="ECO:0000313" key="16">
    <source>
        <dbReference type="Proteomes" id="UP000215289"/>
    </source>
</evidence>
<dbReference type="GO" id="GO:0003677">
    <property type="term" value="F:DNA binding"/>
    <property type="evidence" value="ECO:0007669"/>
    <property type="project" value="UniProtKB-KW"/>
</dbReference>
<evidence type="ECO:0000256" key="3">
    <source>
        <dbReference type="ARBA" id="ARBA00022692"/>
    </source>
</evidence>
<evidence type="ECO:0000259" key="14">
    <source>
        <dbReference type="PROSITE" id="PS50939"/>
    </source>
</evidence>
<dbReference type="Pfam" id="PF11951">
    <property type="entry name" value="Fungal_trans_2"/>
    <property type="match status" value="1"/>
</dbReference>
<feature type="transmembrane region" description="Helical" evidence="12">
    <location>
        <begin position="929"/>
        <end position="950"/>
    </location>
</feature>
<proteinExistence type="predicted"/>
<dbReference type="OrthoDB" id="19261at2759"/>
<feature type="transmembrane region" description="Helical" evidence="12">
    <location>
        <begin position="789"/>
        <end position="814"/>
    </location>
</feature>
<dbReference type="InterPro" id="IPR005018">
    <property type="entry name" value="DOMON_domain"/>
</dbReference>
<evidence type="ECO:0000256" key="2">
    <source>
        <dbReference type="ARBA" id="ARBA00022448"/>
    </source>
</evidence>
<evidence type="ECO:0000256" key="5">
    <source>
        <dbReference type="ARBA" id="ARBA00022989"/>
    </source>
</evidence>
<keyword evidence="3 12" id="KW-0812">Transmembrane</keyword>
<dbReference type="GO" id="GO:0016020">
    <property type="term" value="C:membrane"/>
    <property type="evidence" value="ECO:0007669"/>
    <property type="project" value="UniProtKB-SubCell"/>
</dbReference>
<organism evidence="15 16">
    <name type="scientific">Aspergillus turcosus</name>
    <dbReference type="NCBI Taxonomy" id="1245748"/>
    <lineage>
        <taxon>Eukaryota</taxon>
        <taxon>Fungi</taxon>
        <taxon>Dikarya</taxon>
        <taxon>Ascomycota</taxon>
        <taxon>Pezizomycotina</taxon>
        <taxon>Eurotiomycetes</taxon>
        <taxon>Eurotiomycetidae</taxon>
        <taxon>Eurotiales</taxon>
        <taxon>Aspergillaceae</taxon>
        <taxon>Aspergillus</taxon>
        <taxon>Aspergillus subgen. Fumigati</taxon>
    </lineage>
</organism>
<dbReference type="STRING" id="1245748.A0A3R7FQ00"/>
<dbReference type="PROSITE" id="PS50048">
    <property type="entry name" value="ZN2_CY6_FUNGAL_2"/>
    <property type="match status" value="1"/>
</dbReference>
<evidence type="ECO:0000256" key="11">
    <source>
        <dbReference type="SAM" id="MobiDB-lite"/>
    </source>
</evidence>
<comment type="subcellular location">
    <subcellularLocation>
        <location evidence="1">Membrane</location>
    </subcellularLocation>
</comment>
<evidence type="ECO:0008006" key="17">
    <source>
        <dbReference type="Google" id="ProtNLM"/>
    </source>
</evidence>
<dbReference type="SMART" id="SM00665">
    <property type="entry name" value="B561"/>
    <property type="match status" value="1"/>
</dbReference>
<keyword evidence="10" id="KW-0539">Nucleus</keyword>
<dbReference type="InterPro" id="IPR001138">
    <property type="entry name" value="Zn2Cys6_DnaBD"/>
</dbReference>
<evidence type="ECO:0000259" key="13">
    <source>
        <dbReference type="PROSITE" id="PS50048"/>
    </source>
</evidence>
<keyword evidence="2" id="KW-0813">Transport</keyword>
<dbReference type="EMBL" id="NIDN02000162">
    <property type="protein sequence ID" value="RLL95219.1"/>
    <property type="molecule type" value="Genomic_DNA"/>
</dbReference>
<feature type="transmembrane region" description="Helical" evidence="12">
    <location>
        <begin position="826"/>
        <end position="846"/>
    </location>
</feature>
<dbReference type="CDD" id="cd00067">
    <property type="entry name" value="GAL4"/>
    <property type="match status" value="1"/>
</dbReference>
<dbReference type="Proteomes" id="UP000215289">
    <property type="component" value="Unassembled WGS sequence"/>
</dbReference>
<dbReference type="SUPFAM" id="SSF57701">
    <property type="entry name" value="Zn2/Cys6 DNA-binding domain"/>
    <property type="match status" value="1"/>
</dbReference>
<feature type="domain" description="Cytochrome b561" evidence="14">
    <location>
        <begin position="755"/>
        <end position="955"/>
    </location>
</feature>
<dbReference type="SMART" id="SM00664">
    <property type="entry name" value="DoH"/>
    <property type="match status" value="1"/>
</dbReference>
<evidence type="ECO:0000256" key="6">
    <source>
        <dbReference type="ARBA" id="ARBA00023015"/>
    </source>
</evidence>
<keyword evidence="8 12" id="KW-0472">Membrane</keyword>
<feature type="transmembrane region" description="Helical" evidence="12">
    <location>
        <begin position="897"/>
        <end position="917"/>
    </location>
</feature>
<keyword evidence="7" id="KW-0238">DNA-binding</keyword>
<keyword evidence="6" id="KW-0805">Transcription regulation</keyword>
<dbReference type="Gene3D" id="2.60.40.1210">
    <property type="entry name" value="Cellobiose dehydrogenase, cytochrome domain"/>
    <property type="match status" value="1"/>
</dbReference>
<comment type="caution">
    <text evidence="15">The sequence shown here is derived from an EMBL/GenBank/DDBJ whole genome shotgun (WGS) entry which is preliminary data.</text>
</comment>
<dbReference type="Pfam" id="PF16010">
    <property type="entry name" value="CDH-cyt"/>
    <property type="match status" value="1"/>
</dbReference>
<dbReference type="SUPFAM" id="SSF49344">
    <property type="entry name" value="CBD9-like"/>
    <property type="match status" value="1"/>
</dbReference>
<dbReference type="GO" id="GO:0008270">
    <property type="term" value="F:zinc ion binding"/>
    <property type="evidence" value="ECO:0007669"/>
    <property type="project" value="InterPro"/>
</dbReference>
<evidence type="ECO:0000256" key="7">
    <source>
        <dbReference type="ARBA" id="ARBA00023125"/>
    </source>
</evidence>
<name>A0A3R7FQ00_9EURO</name>
<keyword evidence="9" id="KW-0804">Transcription</keyword>
<feature type="transmembrane region" description="Helical" evidence="12">
    <location>
        <begin position="858"/>
        <end position="877"/>
    </location>
</feature>